<evidence type="ECO:0000256" key="3">
    <source>
        <dbReference type="ARBA" id="ARBA00022692"/>
    </source>
</evidence>
<evidence type="ECO:0000259" key="7">
    <source>
        <dbReference type="Pfam" id="PF00482"/>
    </source>
</evidence>
<protein>
    <submittedName>
        <fullName evidence="8">Bacterial type II secretion system protein F domain protein</fullName>
    </submittedName>
</protein>
<dbReference type="InterPro" id="IPR018076">
    <property type="entry name" value="T2SS_GspF_dom"/>
</dbReference>
<feature type="transmembrane region" description="Helical" evidence="6">
    <location>
        <begin position="281"/>
        <end position="303"/>
    </location>
</feature>
<dbReference type="EMBL" id="CP036526">
    <property type="protein sequence ID" value="QDT12053.1"/>
    <property type="molecule type" value="Genomic_DNA"/>
</dbReference>
<keyword evidence="3 6" id="KW-0812">Transmembrane</keyword>
<dbReference type="GO" id="GO:0005886">
    <property type="term" value="C:plasma membrane"/>
    <property type="evidence" value="ECO:0007669"/>
    <property type="project" value="UniProtKB-SubCell"/>
</dbReference>
<keyword evidence="9" id="KW-1185">Reference proteome</keyword>
<evidence type="ECO:0000256" key="6">
    <source>
        <dbReference type="SAM" id="Phobius"/>
    </source>
</evidence>
<evidence type="ECO:0000256" key="2">
    <source>
        <dbReference type="ARBA" id="ARBA00022475"/>
    </source>
</evidence>
<name>A0A517NY49_9BACT</name>
<evidence type="ECO:0000256" key="5">
    <source>
        <dbReference type="ARBA" id="ARBA00023136"/>
    </source>
</evidence>
<keyword evidence="5 6" id="KW-0472">Membrane</keyword>
<dbReference type="RefSeq" id="WP_419189161.1">
    <property type="nucleotide sequence ID" value="NZ_CP036526.1"/>
</dbReference>
<organism evidence="8 9">
    <name type="scientific">Stieleria marina</name>
    <dbReference type="NCBI Taxonomy" id="1930275"/>
    <lineage>
        <taxon>Bacteria</taxon>
        <taxon>Pseudomonadati</taxon>
        <taxon>Planctomycetota</taxon>
        <taxon>Planctomycetia</taxon>
        <taxon>Pirellulales</taxon>
        <taxon>Pirellulaceae</taxon>
        <taxon>Stieleria</taxon>
    </lineage>
</organism>
<keyword evidence="2" id="KW-1003">Cell membrane</keyword>
<dbReference type="AlphaFoldDB" id="A0A517NY49"/>
<proteinExistence type="predicted"/>
<feature type="domain" description="Type II secretion system protein GspF" evidence="7">
    <location>
        <begin position="13"/>
        <end position="129"/>
    </location>
</feature>
<dbReference type="Pfam" id="PF00482">
    <property type="entry name" value="T2SSF"/>
    <property type="match status" value="1"/>
</dbReference>
<gene>
    <name evidence="8" type="ORF">K239x_40610</name>
</gene>
<reference evidence="8 9" key="1">
    <citation type="submission" date="2019-02" db="EMBL/GenBank/DDBJ databases">
        <title>Deep-cultivation of Planctomycetes and their phenomic and genomic characterization uncovers novel biology.</title>
        <authorList>
            <person name="Wiegand S."/>
            <person name="Jogler M."/>
            <person name="Boedeker C."/>
            <person name="Pinto D."/>
            <person name="Vollmers J."/>
            <person name="Rivas-Marin E."/>
            <person name="Kohn T."/>
            <person name="Peeters S.H."/>
            <person name="Heuer A."/>
            <person name="Rast P."/>
            <person name="Oberbeckmann S."/>
            <person name="Bunk B."/>
            <person name="Jeske O."/>
            <person name="Meyerdierks A."/>
            <person name="Storesund J.E."/>
            <person name="Kallscheuer N."/>
            <person name="Luecker S."/>
            <person name="Lage O.M."/>
            <person name="Pohl T."/>
            <person name="Merkel B.J."/>
            <person name="Hornburger P."/>
            <person name="Mueller R.-W."/>
            <person name="Bruemmer F."/>
            <person name="Labrenz M."/>
            <person name="Spormann A.M."/>
            <person name="Op den Camp H."/>
            <person name="Overmann J."/>
            <person name="Amann R."/>
            <person name="Jetten M.S.M."/>
            <person name="Mascher T."/>
            <person name="Medema M.H."/>
            <person name="Devos D.P."/>
            <person name="Kaster A.-K."/>
            <person name="Ovreas L."/>
            <person name="Rohde M."/>
            <person name="Galperin M.Y."/>
            <person name="Jogler C."/>
        </authorList>
    </citation>
    <scope>NUCLEOTIDE SEQUENCE [LARGE SCALE GENOMIC DNA]</scope>
    <source>
        <strain evidence="8 9">K23_9</strain>
    </source>
</reference>
<dbReference type="Proteomes" id="UP000319817">
    <property type="component" value="Chromosome"/>
</dbReference>
<evidence type="ECO:0000313" key="9">
    <source>
        <dbReference type="Proteomes" id="UP000319817"/>
    </source>
</evidence>
<keyword evidence="4 6" id="KW-1133">Transmembrane helix</keyword>
<evidence type="ECO:0000256" key="4">
    <source>
        <dbReference type="ARBA" id="ARBA00022989"/>
    </source>
</evidence>
<feature type="transmembrane region" description="Helical" evidence="6">
    <location>
        <begin position="108"/>
        <end position="129"/>
    </location>
</feature>
<evidence type="ECO:0000313" key="8">
    <source>
        <dbReference type="EMBL" id="QDT12053.1"/>
    </source>
</evidence>
<comment type="subcellular location">
    <subcellularLocation>
        <location evidence="1">Cell membrane</location>
        <topology evidence="1">Multi-pass membrane protein</topology>
    </subcellularLocation>
</comment>
<accession>A0A517NY49</accession>
<sequence>MAQLSDLQLASLLDEVASAMRIDAPVVDAMRRLSERRLGRTARVAGKIAESLDRGVSTADAFRFSNAPLVAQAAAAVETCEASNDPSLLSQIAMQLRSRHEHSRQTRLTWLYPLFLVGLAYAVAVWVMAPMVRANQGRDFAWSDWVLRTSRYLEHSWAIPLCVGIVVVFLIVLWACRRNRLSTPARRLLFCQALADQLEHGVVEQDAIRQAASMAGLPNVANQPNLSLDSPIVRHWSAGSTIEMPEIDGASQQNAMVAQLRYASALHSETVRRNNYLWSTLFPRLSMTVVGGGLTLAYAWWVIRPIYQQVASW</sequence>
<evidence type="ECO:0000256" key="1">
    <source>
        <dbReference type="ARBA" id="ARBA00004651"/>
    </source>
</evidence>
<feature type="transmembrane region" description="Helical" evidence="6">
    <location>
        <begin position="157"/>
        <end position="176"/>
    </location>
</feature>